<dbReference type="InterPro" id="IPR036909">
    <property type="entry name" value="Cyt_c-like_dom_sf"/>
</dbReference>
<dbReference type="InterPro" id="IPR024167">
    <property type="entry name" value="Cytochrome_c4-like"/>
</dbReference>
<feature type="binding site" description="axial binding residue" evidence="5">
    <location>
        <position position="136"/>
    </location>
    <ligand>
        <name>heme c</name>
        <dbReference type="ChEBI" id="CHEBI:61717"/>
        <label>2</label>
    </ligand>
    <ligandPart>
        <name>Fe</name>
        <dbReference type="ChEBI" id="CHEBI:18248"/>
    </ligandPart>
</feature>
<feature type="binding site" description="covalent" evidence="4">
    <location>
        <position position="91"/>
    </location>
    <ligand>
        <name>heme c</name>
        <dbReference type="ChEBI" id="CHEBI:61717"/>
        <label>2</label>
    </ligand>
</feature>
<dbReference type="EMBL" id="CP159258">
    <property type="protein sequence ID" value="XCG74902.1"/>
    <property type="molecule type" value="Genomic_DNA"/>
</dbReference>
<evidence type="ECO:0000256" key="2">
    <source>
        <dbReference type="ARBA" id="ARBA00022723"/>
    </source>
</evidence>
<keyword evidence="1 4" id="KW-0349">Heme</keyword>
<evidence type="ECO:0000256" key="4">
    <source>
        <dbReference type="PIRSR" id="PIRSR000005-1"/>
    </source>
</evidence>
<dbReference type="PIRSF" id="PIRSF000005">
    <property type="entry name" value="Cytochrome_c4"/>
    <property type="match status" value="1"/>
</dbReference>
<reference evidence="7" key="1">
    <citation type="submission" date="2024-06" db="EMBL/GenBank/DDBJ databases">
        <title>The Caenorhabditis elegans bacterial microbiome influences microsporidia infection through nutrient limitation and inhibiting parasite invasion.</title>
        <authorList>
            <person name="Tamim El Jarkass H."/>
            <person name="Castelblanco S."/>
            <person name="Kaur M."/>
            <person name="Wan Y.C."/>
            <person name="Ellis A.E."/>
            <person name="Sheldon R.D."/>
            <person name="Lien E.C."/>
            <person name="Burton N.O."/>
            <person name="Wright G.D."/>
            <person name="Reinke A.W."/>
        </authorList>
    </citation>
    <scope>NUCLEOTIDE SEQUENCE</scope>
    <source>
        <strain evidence="7">MYb327</strain>
    </source>
</reference>
<comment type="PTM">
    <text evidence="4">Binds 2 heme c groups covalently per subunit.</text>
</comment>
<evidence type="ECO:0000259" key="6">
    <source>
        <dbReference type="PROSITE" id="PS51007"/>
    </source>
</evidence>
<dbReference type="RefSeq" id="WP_353637221.1">
    <property type="nucleotide sequence ID" value="NZ_CP159258.1"/>
</dbReference>
<sequence length="159" mass="17176">MGTAKGPMLAGLSKEYIYAQIGHFISGRRSNIQMSPMAQGYTDPQLREPVAAYFAAQGKQPQLQLRGQRQPKSLAEQLYYQGDPTRDIPACFSCHGPAAVGGGPFPRLAGQQADYLGAQLVAWQKGERSGDPDNMMGTIANRLSGKDIQALASYLSSIR</sequence>
<dbReference type="GO" id="GO:0020037">
    <property type="term" value="F:heme binding"/>
    <property type="evidence" value="ECO:0007669"/>
    <property type="project" value="InterPro"/>
</dbReference>
<proteinExistence type="predicted"/>
<evidence type="ECO:0000313" key="7">
    <source>
        <dbReference type="EMBL" id="XCG74902.1"/>
    </source>
</evidence>
<dbReference type="PANTHER" id="PTHR33751:SF11">
    <property type="entry name" value="BLL4483 PROTEIN"/>
    <property type="match status" value="1"/>
</dbReference>
<dbReference type="AlphaFoldDB" id="A0AAU8E745"/>
<gene>
    <name evidence="7" type="ORF">ABVN21_02105</name>
</gene>
<feature type="binding site" description="axial binding residue" evidence="5">
    <location>
        <position position="95"/>
    </location>
    <ligand>
        <name>heme c</name>
        <dbReference type="ChEBI" id="CHEBI:61717"/>
        <label>2</label>
    </ligand>
    <ligandPart>
        <name>Fe</name>
        <dbReference type="ChEBI" id="CHEBI:18248"/>
    </ligandPart>
</feature>
<keyword evidence="3 5" id="KW-0408">Iron</keyword>
<dbReference type="GO" id="GO:0005506">
    <property type="term" value="F:iron ion binding"/>
    <property type="evidence" value="ECO:0007669"/>
    <property type="project" value="InterPro"/>
</dbReference>
<evidence type="ECO:0000256" key="5">
    <source>
        <dbReference type="PIRSR" id="PIRSR000005-2"/>
    </source>
</evidence>
<feature type="domain" description="Cytochrome c" evidence="6">
    <location>
        <begin position="77"/>
        <end position="159"/>
    </location>
</feature>
<dbReference type="PANTHER" id="PTHR33751">
    <property type="entry name" value="CBB3-TYPE CYTOCHROME C OXIDASE SUBUNIT FIXP"/>
    <property type="match status" value="1"/>
</dbReference>
<dbReference type="InterPro" id="IPR050597">
    <property type="entry name" value="Cytochrome_c_Oxidase_Subunit"/>
</dbReference>
<feature type="binding site" description="covalent" evidence="4">
    <location>
        <position position="94"/>
    </location>
    <ligand>
        <name>heme c</name>
        <dbReference type="ChEBI" id="CHEBI:61717"/>
        <label>2</label>
    </ligand>
</feature>
<dbReference type="InterPro" id="IPR009056">
    <property type="entry name" value="Cyt_c-like_dom"/>
</dbReference>
<dbReference type="SUPFAM" id="SSF46626">
    <property type="entry name" value="Cytochrome c"/>
    <property type="match status" value="2"/>
</dbReference>
<evidence type="ECO:0000256" key="1">
    <source>
        <dbReference type="ARBA" id="ARBA00022617"/>
    </source>
</evidence>
<dbReference type="Gene3D" id="1.10.760.10">
    <property type="entry name" value="Cytochrome c-like domain"/>
    <property type="match status" value="2"/>
</dbReference>
<dbReference type="GO" id="GO:0042597">
    <property type="term" value="C:periplasmic space"/>
    <property type="evidence" value="ECO:0007669"/>
    <property type="project" value="InterPro"/>
</dbReference>
<keyword evidence="2 5" id="KW-0479">Metal-binding</keyword>
<organism evidence="7">
    <name type="scientific">Pseudomonas sp. MYb327</name>
    <dbReference type="NCBI Taxonomy" id="2745230"/>
    <lineage>
        <taxon>Bacteria</taxon>
        <taxon>Pseudomonadati</taxon>
        <taxon>Pseudomonadota</taxon>
        <taxon>Gammaproteobacteria</taxon>
        <taxon>Pseudomonadales</taxon>
        <taxon>Pseudomonadaceae</taxon>
        <taxon>Pseudomonas</taxon>
    </lineage>
</organism>
<dbReference type="PROSITE" id="PS51007">
    <property type="entry name" value="CYTC"/>
    <property type="match status" value="1"/>
</dbReference>
<protein>
    <submittedName>
        <fullName evidence="7">C-type cytochrome</fullName>
    </submittedName>
</protein>
<evidence type="ECO:0000256" key="3">
    <source>
        <dbReference type="ARBA" id="ARBA00023004"/>
    </source>
</evidence>
<dbReference type="GO" id="GO:0009055">
    <property type="term" value="F:electron transfer activity"/>
    <property type="evidence" value="ECO:0007669"/>
    <property type="project" value="InterPro"/>
</dbReference>
<name>A0AAU8E745_9PSED</name>
<feature type="binding site" description="axial binding residue" evidence="5">
    <location>
        <position position="34"/>
    </location>
    <ligand>
        <name>heme c</name>
        <dbReference type="ChEBI" id="CHEBI:61717"/>
        <label>1</label>
    </ligand>
    <ligandPart>
        <name>Fe</name>
        <dbReference type="ChEBI" id="CHEBI:18248"/>
    </ligandPart>
</feature>
<dbReference type="Pfam" id="PF00034">
    <property type="entry name" value="Cytochrom_C"/>
    <property type="match status" value="1"/>
</dbReference>
<accession>A0AAU8E745</accession>